<proteinExistence type="predicted"/>
<dbReference type="WBParaSite" id="ACRNAN_scaffold13320.g12132.t1">
    <property type="protein sequence ID" value="ACRNAN_scaffold13320.g12132.t1"/>
    <property type="gene ID" value="ACRNAN_scaffold13320.g12132"/>
</dbReference>
<keyword evidence="1" id="KW-1185">Reference proteome</keyword>
<sequence>MRKPSILRKVWTEIRRKSRILILGVAGPSYTFGEYDPQTQKGSIIVNSNDLNQIWATLSLYGRHLHHNIALQLNSITIPNE</sequence>
<accession>A0A914CQB9</accession>
<reference evidence="2" key="1">
    <citation type="submission" date="2022-11" db="UniProtKB">
        <authorList>
            <consortium name="WormBaseParasite"/>
        </authorList>
    </citation>
    <scope>IDENTIFICATION</scope>
</reference>
<organism evidence="1 2">
    <name type="scientific">Acrobeloides nanus</name>
    <dbReference type="NCBI Taxonomy" id="290746"/>
    <lineage>
        <taxon>Eukaryota</taxon>
        <taxon>Metazoa</taxon>
        <taxon>Ecdysozoa</taxon>
        <taxon>Nematoda</taxon>
        <taxon>Chromadorea</taxon>
        <taxon>Rhabditida</taxon>
        <taxon>Tylenchina</taxon>
        <taxon>Cephalobomorpha</taxon>
        <taxon>Cephaloboidea</taxon>
        <taxon>Cephalobidae</taxon>
        <taxon>Acrobeloides</taxon>
    </lineage>
</organism>
<evidence type="ECO:0000313" key="2">
    <source>
        <dbReference type="WBParaSite" id="ACRNAN_scaffold13320.g12132.t1"/>
    </source>
</evidence>
<evidence type="ECO:0000313" key="1">
    <source>
        <dbReference type="Proteomes" id="UP000887540"/>
    </source>
</evidence>
<dbReference type="AlphaFoldDB" id="A0A914CQB9"/>
<name>A0A914CQB9_9BILA</name>
<dbReference type="Proteomes" id="UP000887540">
    <property type="component" value="Unplaced"/>
</dbReference>
<protein>
    <submittedName>
        <fullName evidence="2">Uncharacterized protein</fullName>
    </submittedName>
</protein>